<evidence type="ECO:0000256" key="1">
    <source>
        <dbReference type="SAM" id="Phobius"/>
    </source>
</evidence>
<accession>A0AAJ6PCN6</accession>
<geneLocation type="plasmid" evidence="2 3">
    <name>unnamed1</name>
</geneLocation>
<evidence type="ECO:0000313" key="3">
    <source>
        <dbReference type="Proteomes" id="UP001223520"/>
    </source>
</evidence>
<evidence type="ECO:0000313" key="2">
    <source>
        <dbReference type="EMBL" id="WGV29052.1"/>
    </source>
</evidence>
<feature type="transmembrane region" description="Helical" evidence="1">
    <location>
        <begin position="85"/>
        <end position="103"/>
    </location>
</feature>
<keyword evidence="3" id="KW-1185">Reference proteome</keyword>
<protein>
    <submittedName>
        <fullName evidence="2">Uncharacterized protein</fullName>
    </submittedName>
</protein>
<gene>
    <name evidence="2" type="ORF">QI031_31325</name>
</gene>
<keyword evidence="1" id="KW-0812">Transmembrane</keyword>
<sequence>MEQLQIKPLNGIRPELQNIDLSTPERRQEQLEILLCQKAQKGEDVSPLIEALYYLTSAQTKEDQFKKVWNEVVKEKSVFNSFQRVIITAFAVLGMIAFFNGVFKSNEPSQAVVNPPAVGQR</sequence>
<dbReference type="AlphaFoldDB" id="A0AAJ6PCN6"/>
<keyword evidence="2" id="KW-0614">Plasmid</keyword>
<proteinExistence type="predicted"/>
<keyword evidence="1" id="KW-0472">Membrane</keyword>
<dbReference type="EMBL" id="CP124544">
    <property type="protein sequence ID" value="WGV29052.1"/>
    <property type="molecule type" value="Genomic_DNA"/>
</dbReference>
<dbReference type="KEGG" id="hbq:QI031_31325"/>
<dbReference type="RefSeq" id="WP_281486248.1">
    <property type="nucleotide sequence ID" value="NZ_CP124544.1"/>
</dbReference>
<reference evidence="2 3" key="1">
    <citation type="journal article" date="2023" name="Limnol Oceanogr Lett">
        <title>Environmental adaptations by the intertidal Antarctic cyanobacterium Halotia branconii CENA392 as revealed using long-read genome sequencing.</title>
        <authorList>
            <person name="Dextro R.B."/>
            <person name="Delbaje E."/>
            <person name="Freitas P.N.N."/>
            <person name="Geraldes V."/>
            <person name="Pinto E."/>
            <person name="Long P.F."/>
            <person name="Fiore M.F."/>
        </authorList>
    </citation>
    <scope>NUCLEOTIDE SEQUENCE [LARGE SCALE GENOMIC DNA]</scope>
    <source>
        <strain evidence="2 3">CENA392</strain>
        <plasmid evidence="2 3">unnamed1</plasmid>
    </source>
</reference>
<keyword evidence="1" id="KW-1133">Transmembrane helix</keyword>
<dbReference type="Proteomes" id="UP001223520">
    <property type="component" value="Plasmid unnamed1"/>
</dbReference>
<organism evidence="2 3">
    <name type="scientific">Halotia branconii CENA392</name>
    <dbReference type="NCBI Taxonomy" id="1539056"/>
    <lineage>
        <taxon>Bacteria</taxon>
        <taxon>Bacillati</taxon>
        <taxon>Cyanobacteriota</taxon>
        <taxon>Cyanophyceae</taxon>
        <taxon>Nostocales</taxon>
        <taxon>Nodulariaceae</taxon>
        <taxon>Halotia</taxon>
    </lineage>
</organism>
<name>A0AAJ6PCN6_9CYAN</name>